<evidence type="ECO:0000256" key="1">
    <source>
        <dbReference type="ARBA" id="ARBA00001933"/>
    </source>
</evidence>
<name>A0AAP9HD79_9BACL</name>
<dbReference type="GO" id="GO:0008453">
    <property type="term" value="F:alanine-glyoxylate transaminase activity"/>
    <property type="evidence" value="ECO:0007669"/>
    <property type="project" value="TreeGrafter"/>
</dbReference>
<dbReference type="Pfam" id="PF21926">
    <property type="entry name" value="FeeM"/>
    <property type="match status" value="1"/>
</dbReference>
<dbReference type="InterPro" id="IPR015424">
    <property type="entry name" value="PyrdxlP-dep_Trfase"/>
</dbReference>
<keyword evidence="4" id="KW-0032">Aminotransferase</keyword>
<reference evidence="4 5" key="1">
    <citation type="submission" date="2019-11" db="EMBL/GenBank/DDBJ databases">
        <title>FDA dAtabase for Regulatory Grade micrObial Sequences (FDA-ARGOS): Supporting development and validation of Infectious Disease Dx tests.</title>
        <authorList>
            <person name="Turner S."/>
            <person name="Byrd R."/>
            <person name="Tallon L."/>
            <person name="Sadzewicz L."/>
            <person name="Vavikolanu K."/>
            <person name="Mehta A."/>
            <person name="Aluvathingal J."/>
            <person name="Nadendla S."/>
            <person name="Myers T."/>
            <person name="Yan Y."/>
            <person name="Sichtig H."/>
        </authorList>
    </citation>
    <scope>NUCLEOTIDE SEQUENCE [LARGE SCALE GENOMIC DNA]</scope>
    <source>
        <strain evidence="4 5">FDAARGOS_741</strain>
    </source>
</reference>
<accession>A0AAP9HD79</accession>
<keyword evidence="4" id="KW-0808">Transferase</keyword>
<keyword evidence="2" id="KW-0663">Pyridoxal phosphate</keyword>
<feature type="domain" description="N-acetyltransferase" evidence="3">
    <location>
        <begin position="1"/>
        <end position="163"/>
    </location>
</feature>
<evidence type="ECO:0000256" key="2">
    <source>
        <dbReference type="ARBA" id="ARBA00022898"/>
    </source>
</evidence>
<dbReference type="InterPro" id="IPR015422">
    <property type="entry name" value="PyrdxlP-dep_Trfase_small"/>
</dbReference>
<dbReference type="Gene3D" id="3.40.630.30">
    <property type="match status" value="1"/>
</dbReference>
<dbReference type="Pfam" id="PF00266">
    <property type="entry name" value="Aminotran_5"/>
    <property type="match status" value="1"/>
</dbReference>
<organism evidence="4 5">
    <name type="scientific">Gemella morbillorum</name>
    <dbReference type="NCBI Taxonomy" id="29391"/>
    <lineage>
        <taxon>Bacteria</taxon>
        <taxon>Bacillati</taxon>
        <taxon>Bacillota</taxon>
        <taxon>Bacilli</taxon>
        <taxon>Bacillales</taxon>
        <taxon>Gemellaceae</taxon>
        <taxon>Gemella</taxon>
    </lineage>
</organism>
<dbReference type="EMBL" id="CP046314">
    <property type="protein sequence ID" value="QGS09615.1"/>
    <property type="molecule type" value="Genomic_DNA"/>
</dbReference>
<dbReference type="AlphaFoldDB" id="A0AAP9HD79"/>
<dbReference type="InterPro" id="IPR054597">
    <property type="entry name" value="FeeM_cat"/>
</dbReference>
<dbReference type="GO" id="GO:0004760">
    <property type="term" value="F:L-serine-pyruvate transaminase activity"/>
    <property type="evidence" value="ECO:0007669"/>
    <property type="project" value="TreeGrafter"/>
</dbReference>
<dbReference type="GO" id="GO:0019265">
    <property type="term" value="P:glycine biosynthetic process, by transamination of glyoxylate"/>
    <property type="evidence" value="ECO:0007669"/>
    <property type="project" value="TreeGrafter"/>
</dbReference>
<dbReference type="SUPFAM" id="SSF53383">
    <property type="entry name" value="PLP-dependent transferases"/>
    <property type="match status" value="1"/>
</dbReference>
<dbReference type="InterPro" id="IPR000192">
    <property type="entry name" value="Aminotrans_V_dom"/>
</dbReference>
<protein>
    <submittedName>
        <fullName evidence="4">Aminotransferase class V-fold PLP-dependent enzyme</fullName>
    </submittedName>
</protein>
<dbReference type="GO" id="GO:0016747">
    <property type="term" value="F:acyltransferase activity, transferring groups other than amino-acyl groups"/>
    <property type="evidence" value="ECO:0007669"/>
    <property type="project" value="InterPro"/>
</dbReference>
<evidence type="ECO:0000313" key="4">
    <source>
        <dbReference type="EMBL" id="QGS09615.1"/>
    </source>
</evidence>
<proteinExistence type="predicted"/>
<dbReference type="InterPro" id="IPR000182">
    <property type="entry name" value="GNAT_dom"/>
</dbReference>
<dbReference type="Proteomes" id="UP000425411">
    <property type="component" value="Chromosome"/>
</dbReference>
<dbReference type="PROSITE" id="PS51186">
    <property type="entry name" value="GNAT"/>
    <property type="match status" value="1"/>
</dbReference>
<dbReference type="Gene3D" id="3.40.640.10">
    <property type="entry name" value="Type I PLP-dependent aspartate aminotransferase-like (Major domain)"/>
    <property type="match status" value="1"/>
</dbReference>
<evidence type="ECO:0000313" key="5">
    <source>
        <dbReference type="Proteomes" id="UP000425411"/>
    </source>
</evidence>
<dbReference type="RefSeq" id="WP_004632277.1">
    <property type="nucleotide sequence ID" value="NZ_CP046314.1"/>
</dbReference>
<dbReference type="InterPro" id="IPR016181">
    <property type="entry name" value="Acyl_CoA_acyltransferase"/>
</dbReference>
<gene>
    <name evidence="4" type="ORF">FOC49_06835</name>
</gene>
<dbReference type="SUPFAM" id="SSF55729">
    <property type="entry name" value="Acyl-CoA N-acyltransferases (Nat)"/>
    <property type="match status" value="1"/>
</dbReference>
<keyword evidence="5" id="KW-1185">Reference proteome</keyword>
<comment type="cofactor">
    <cofactor evidence="1">
        <name>pyridoxal 5'-phosphate</name>
        <dbReference type="ChEBI" id="CHEBI:597326"/>
    </cofactor>
</comment>
<dbReference type="Gene3D" id="3.90.1150.10">
    <property type="entry name" value="Aspartate Aminotransferase, domain 1"/>
    <property type="match status" value="1"/>
</dbReference>
<dbReference type="PANTHER" id="PTHR21152">
    <property type="entry name" value="AMINOTRANSFERASE CLASS V"/>
    <property type="match status" value="1"/>
</dbReference>
<dbReference type="InterPro" id="IPR015421">
    <property type="entry name" value="PyrdxlP-dep_Trfase_major"/>
</dbReference>
<dbReference type="PANTHER" id="PTHR21152:SF40">
    <property type="entry name" value="ALANINE--GLYOXYLATE AMINOTRANSFERASE"/>
    <property type="match status" value="1"/>
</dbReference>
<sequence length="525" mass="59828">MIYKIANTQEEYEQIFKLNYETFVDEIPQHKKNETKKLKDKFHDKNIYIIAKKENEVIGMISLSDTRPFSLDDKLNNIDTYYKEEYRKPVEIRLLSIKHQYRKTKVFTELIQRTFNYIIQNSYDIVFISGTVRQEKLYKHIGFVQFHENVGTKDAEYMPMYLDLTAENKIINRLAAAQRINFLPGPVDLSDDVVGKLSKKLYSHRSNEFVTLTKDTLAKLERILDVKCATILHGSATLANEAIMAQLKGRGLSNGLVLANGEFGNRLIRESKRHGLNIDDYSVGFGESFDLELLDRKLSEDNYDFVYLVHNETSVGILNDLDKITEIVKEKHNKVLAVDAVSAVGAIKYSYRNVDYVACSSGKAFCSVAGLAVVGSNCELVPLENTPLYLDLHYANKMVSIPFTQPSILMEALNTALDAFETDERYEKVQSKYAYMKEGLEALGLPIMKIKKNEVSPVIITVELPESISSLNIGASLAINNVFIHYKSSYLAERNIIQFSFININTTKKEIDYTLSILKEMIGEN</sequence>
<evidence type="ECO:0000259" key="3">
    <source>
        <dbReference type="PROSITE" id="PS51186"/>
    </source>
</evidence>